<organism evidence="7 8">
    <name type="scientific">Malassezia psittaci</name>
    <dbReference type="NCBI Taxonomy" id="1821823"/>
    <lineage>
        <taxon>Eukaryota</taxon>
        <taxon>Fungi</taxon>
        <taxon>Dikarya</taxon>
        <taxon>Basidiomycota</taxon>
        <taxon>Ustilaginomycotina</taxon>
        <taxon>Malasseziomycetes</taxon>
        <taxon>Malasseziales</taxon>
        <taxon>Malasseziaceae</taxon>
        <taxon>Malassezia</taxon>
    </lineage>
</organism>
<dbReference type="Proteomes" id="UP001214628">
    <property type="component" value="Chromosome 3"/>
</dbReference>
<evidence type="ECO:0000313" key="8">
    <source>
        <dbReference type="Proteomes" id="UP001214628"/>
    </source>
</evidence>
<keyword evidence="4" id="KW-0175">Coiled coil</keyword>
<dbReference type="GO" id="GO:0030907">
    <property type="term" value="C:MBF transcription complex"/>
    <property type="evidence" value="ECO:0007669"/>
    <property type="project" value="TreeGrafter"/>
</dbReference>
<dbReference type="Gene3D" id="3.10.260.10">
    <property type="entry name" value="Transcription regulator HTH, APSES-type DNA-binding domain"/>
    <property type="match status" value="1"/>
</dbReference>
<evidence type="ECO:0000256" key="4">
    <source>
        <dbReference type="SAM" id="Coils"/>
    </source>
</evidence>
<proteinExistence type="predicted"/>
<keyword evidence="8" id="KW-1185">Reference proteome</keyword>
<dbReference type="InterPro" id="IPR003163">
    <property type="entry name" value="Tscrpt_reg_HTH_APSES-type"/>
</dbReference>
<dbReference type="GO" id="GO:0003677">
    <property type="term" value="F:DNA binding"/>
    <property type="evidence" value="ECO:0007669"/>
    <property type="project" value="InterPro"/>
</dbReference>
<dbReference type="EMBL" id="CP118377">
    <property type="protein sequence ID" value="WFD43898.1"/>
    <property type="molecule type" value="Genomic_DNA"/>
</dbReference>
<sequence>MPPVPSGQIFKATYSGVPVYECIIKDVAVMRRRSDAWLNATQILKVVGLDKSQRTRVLEKEVQKGVHEKVQGGYGKYQGTWIPMEVAIQLAEQYQIRDLLEPIIAFVPSDRSPPPAPKHAIATSGRLKKTPSEVLDPARLRASSDENSSEIVGNDEINRSEGSISPSPSELSSASRTPSPIAPELAAYAPRYADVRSRSSVYPTQSHASTPYGYRDANAVHRTPTYEDAEPQVRYAEVILDYFISETNTIPALLVNPPLDFDPNMSIDEDEHTTLHWACAMGRIRVVKLLLSAGADVFRVNNNGQTALMRAAMFSNNYDLRKFPELFELLHRSILNIDRSDRTVFHHVVDLALSRGKPHASRYYLETMIHRLAEYGDQLADILNFQDDEGETALTMAARARSKRLVKLLLEHGADPKIRNREGRNAEDYIVEDERFRASPSRPNAPEPGVPDAHTSEAGQRAAGKALSLVSTLLQDLADSYDTELAILEKKFAHAQSLLVQIQSEIAESGRTEATLRANGYDIDTILAEIRQLETELKSKRQQHAYQQEDSAWKDAKQQIDAARRDAHLADDQLGQVSGDSNLQHYLAKPSDSLHKELQRLLNETRTAKQHRDALEQECVEAIRDQSSGRIMTTYRRLIAAGCGGIPSEEVDSVVDTLGELLQEGDGGAAVAQYFDNVKAKSIKDPSDDASSASIPPVSVP</sequence>
<feature type="repeat" description="ANK" evidence="3">
    <location>
        <begin position="270"/>
        <end position="302"/>
    </location>
</feature>
<dbReference type="FunFam" id="1.25.40.20:FF:000238">
    <property type="entry name" value="Unplaced genomic scaffold supercont1.20, whole genome shotgun sequence"/>
    <property type="match status" value="1"/>
</dbReference>
<feature type="region of interest" description="Disordered" evidence="5">
    <location>
        <begin position="107"/>
        <end position="180"/>
    </location>
</feature>
<dbReference type="SMART" id="SM01252">
    <property type="entry name" value="KilA-N"/>
    <property type="match status" value="1"/>
</dbReference>
<dbReference type="InterPro" id="IPR051642">
    <property type="entry name" value="SWI6-like"/>
</dbReference>
<evidence type="ECO:0000259" key="6">
    <source>
        <dbReference type="PROSITE" id="PS51299"/>
    </source>
</evidence>
<dbReference type="PANTHER" id="PTHR43828">
    <property type="entry name" value="ASPARAGINASE"/>
    <property type="match status" value="1"/>
</dbReference>
<evidence type="ECO:0000256" key="1">
    <source>
        <dbReference type="ARBA" id="ARBA00022737"/>
    </source>
</evidence>
<dbReference type="AlphaFoldDB" id="A0AAF0FFW1"/>
<feature type="region of interest" description="Disordered" evidence="5">
    <location>
        <begin position="682"/>
        <end position="701"/>
    </location>
</feature>
<evidence type="ECO:0000256" key="2">
    <source>
        <dbReference type="ARBA" id="ARBA00023043"/>
    </source>
</evidence>
<reference evidence="7" key="1">
    <citation type="submission" date="2023-02" db="EMBL/GenBank/DDBJ databases">
        <title>Mating type loci evolution in Malassezia.</title>
        <authorList>
            <person name="Coelho M.A."/>
        </authorList>
    </citation>
    <scope>NUCLEOTIDE SEQUENCE</scope>
    <source>
        <strain evidence="7">CBS 14136</strain>
    </source>
</reference>
<feature type="domain" description="HTH APSES-type" evidence="6">
    <location>
        <begin position="9"/>
        <end position="115"/>
    </location>
</feature>
<dbReference type="Gene3D" id="1.25.40.20">
    <property type="entry name" value="Ankyrin repeat-containing domain"/>
    <property type="match status" value="1"/>
</dbReference>
<evidence type="ECO:0000256" key="5">
    <source>
        <dbReference type="SAM" id="MobiDB-lite"/>
    </source>
</evidence>
<evidence type="ECO:0000313" key="7">
    <source>
        <dbReference type="EMBL" id="WFD43898.1"/>
    </source>
</evidence>
<dbReference type="PANTHER" id="PTHR43828:SF15">
    <property type="entry name" value="TRANSCRIPTION FACTOR MBP1"/>
    <property type="match status" value="1"/>
</dbReference>
<dbReference type="PROSITE" id="PS50297">
    <property type="entry name" value="ANK_REP_REGION"/>
    <property type="match status" value="2"/>
</dbReference>
<dbReference type="SMART" id="SM00248">
    <property type="entry name" value="ANK"/>
    <property type="match status" value="3"/>
</dbReference>
<dbReference type="InterPro" id="IPR018004">
    <property type="entry name" value="KilA/APSES_HTH"/>
</dbReference>
<dbReference type="InterPro" id="IPR036770">
    <property type="entry name" value="Ankyrin_rpt-contain_sf"/>
</dbReference>
<protein>
    <submittedName>
        <fullName evidence="7">Transcription factor mbp1 (MBF subunit p120)</fullName>
    </submittedName>
</protein>
<keyword evidence="1" id="KW-0677">Repeat</keyword>
<dbReference type="GO" id="GO:0001228">
    <property type="term" value="F:DNA-binding transcription activator activity, RNA polymerase II-specific"/>
    <property type="evidence" value="ECO:0007669"/>
    <property type="project" value="UniProtKB-ARBA"/>
</dbReference>
<accession>A0AAF0FFW1</accession>
<feature type="compositionally biased region" description="Low complexity" evidence="5">
    <location>
        <begin position="689"/>
        <end position="701"/>
    </location>
</feature>
<dbReference type="InterPro" id="IPR002110">
    <property type="entry name" value="Ankyrin_rpt"/>
</dbReference>
<name>A0AAF0FFW1_9BASI</name>
<feature type="region of interest" description="Disordered" evidence="5">
    <location>
        <begin position="433"/>
        <end position="460"/>
    </location>
</feature>
<gene>
    <name evidence="7" type="primary">MBP1</name>
    <name evidence="7" type="ORF">MPSI1_002563</name>
</gene>
<dbReference type="Pfam" id="PF00023">
    <property type="entry name" value="Ank"/>
    <property type="match status" value="1"/>
</dbReference>
<feature type="repeat" description="ANK" evidence="3">
    <location>
        <begin position="389"/>
        <end position="421"/>
    </location>
</feature>
<dbReference type="SUPFAM" id="SSF48403">
    <property type="entry name" value="Ankyrin repeat"/>
    <property type="match status" value="1"/>
</dbReference>
<dbReference type="PROSITE" id="PS51299">
    <property type="entry name" value="HTH_APSES"/>
    <property type="match status" value="1"/>
</dbReference>
<dbReference type="FunFam" id="3.10.260.10:FF:000001">
    <property type="entry name" value="APSES transcription factor (MbpA)"/>
    <property type="match status" value="1"/>
</dbReference>
<feature type="compositionally biased region" description="Low complexity" evidence="5">
    <location>
        <begin position="160"/>
        <end position="179"/>
    </location>
</feature>
<dbReference type="GO" id="GO:0033309">
    <property type="term" value="C:SBF transcription complex"/>
    <property type="evidence" value="ECO:0007669"/>
    <property type="project" value="TreeGrafter"/>
</dbReference>
<feature type="coiled-coil region" evidence="4">
    <location>
        <begin position="523"/>
        <end position="550"/>
    </location>
</feature>
<dbReference type="Pfam" id="PF13637">
    <property type="entry name" value="Ank_4"/>
    <property type="match status" value="1"/>
</dbReference>
<dbReference type="Pfam" id="PF04383">
    <property type="entry name" value="KilA-N"/>
    <property type="match status" value="1"/>
</dbReference>
<keyword evidence="2 3" id="KW-0040">ANK repeat</keyword>
<dbReference type="PROSITE" id="PS50088">
    <property type="entry name" value="ANK_REPEAT"/>
    <property type="match status" value="2"/>
</dbReference>
<dbReference type="SUPFAM" id="SSF54616">
    <property type="entry name" value="DNA-binding domain of Mlu1-box binding protein MBP1"/>
    <property type="match status" value="1"/>
</dbReference>
<dbReference type="InterPro" id="IPR036887">
    <property type="entry name" value="HTH_APSES_sf"/>
</dbReference>
<evidence type="ECO:0000256" key="3">
    <source>
        <dbReference type="PROSITE-ProRule" id="PRU00023"/>
    </source>
</evidence>